<dbReference type="PROSITE" id="PS51257">
    <property type="entry name" value="PROKAR_LIPOPROTEIN"/>
    <property type="match status" value="1"/>
</dbReference>
<accession>K2GIG8</accession>
<dbReference type="GO" id="GO:1990281">
    <property type="term" value="C:efflux pump complex"/>
    <property type="evidence" value="ECO:0007669"/>
    <property type="project" value="TreeGrafter"/>
</dbReference>
<organism evidence="2">
    <name type="scientific">uncultured bacterium</name>
    <name type="common">gcode 4</name>
    <dbReference type="NCBI Taxonomy" id="1234023"/>
    <lineage>
        <taxon>Bacteria</taxon>
        <taxon>environmental samples</taxon>
    </lineage>
</organism>
<feature type="coiled-coil region" evidence="1">
    <location>
        <begin position="434"/>
        <end position="461"/>
    </location>
</feature>
<dbReference type="AlphaFoldDB" id="K2GIG8"/>
<dbReference type="GO" id="GO:0015562">
    <property type="term" value="F:efflux transmembrane transporter activity"/>
    <property type="evidence" value="ECO:0007669"/>
    <property type="project" value="TreeGrafter"/>
</dbReference>
<evidence type="ECO:0008006" key="3">
    <source>
        <dbReference type="Google" id="ProtNLM"/>
    </source>
</evidence>
<keyword evidence="1" id="KW-0175">Coiled coil</keyword>
<reference evidence="2" key="1">
    <citation type="journal article" date="2012" name="Science">
        <title>Fermentation, hydrogen, and sulfur metabolism in multiple uncultivated bacterial phyla.</title>
        <authorList>
            <person name="Wrighton K.C."/>
            <person name="Thomas B.C."/>
            <person name="Sharon I."/>
            <person name="Miller C.S."/>
            <person name="Castelle C.J."/>
            <person name="VerBerkmoes N.C."/>
            <person name="Wilkins M.J."/>
            <person name="Hettich R.L."/>
            <person name="Lipton M.S."/>
            <person name="Williams K.H."/>
            <person name="Long P.E."/>
            <person name="Banfield J.F."/>
        </authorList>
    </citation>
    <scope>NUCLEOTIDE SEQUENCE [LARGE SCALE GENOMIC DNA]</scope>
</reference>
<gene>
    <name evidence="2" type="ORF">ACD_2C00020G0002</name>
</gene>
<comment type="caution">
    <text evidence="2">The sequence shown here is derived from an EMBL/GenBank/DDBJ whole genome shotgun (WGS) entry which is preliminary data.</text>
</comment>
<dbReference type="PANTHER" id="PTHR30469">
    <property type="entry name" value="MULTIDRUG RESISTANCE PROTEIN MDTA"/>
    <property type="match status" value="1"/>
</dbReference>
<evidence type="ECO:0000313" key="2">
    <source>
        <dbReference type="EMBL" id="EKE30234.1"/>
    </source>
</evidence>
<sequence>MKKIFTILFLSIFALTSCGTPETMEKKFYKTYTAAEWSVISHDTILSTLEWTSTSDLAFKAPWRIKEILKHEWDIVRSGEILATLSNEEARITLNWSNDILKEIDRMWIDISAISNDTGKIKDAVNSLYDERLRLLDDSYSKAKISAQMAVKDLDLAKSDYANISLISDRTLTTSDQKIKQAQNNYEMSKNNLNNSKASLATAKANILKNAVNSLTNAYIIARNARDYTDTILSLTDANKNKNIDYEMYLGAKNLQKKTNAIASFWNFNSKYLATYDLYSQKIADKKDIPKETISEVLASANSTLTALRNHLHDFKDMLDDSMAAASLPDNSLSNMKIQVSTMLADLEQVILSPNWAWVQWSMEAIDSFESDYALKVRQLEDAMNMAAEDLNLAKTWKSITGIDNSKNLSGLQTNISIKEDSLKLAKIWEEEVLKNMNLLKQEKISKINELNAKISEINSKIREAWSKRAEVEMNTNLAANSLESWIIRAPFDGVVIKVTMDAGAVVWWWMPIITYTSTDKKILKLYADNSKLNLKIWDAVKLINEKTHAAFTWSIINLSDTPDLKNKKNYMEIKLDSDKAQVGERFIINLGWKQDKKNIIIPLGAMIIKYWTPWVYVLKWNKAEFRIVKTLESDNGFVSVEWISEWEKLITDGKDNILDGEILQ</sequence>
<dbReference type="EMBL" id="AMFJ01000020">
    <property type="protein sequence ID" value="EKE30234.1"/>
    <property type="molecule type" value="Genomic_DNA"/>
</dbReference>
<proteinExistence type="predicted"/>
<protein>
    <recommendedName>
        <fullName evidence="3">Efflux transporter, RND family, MFP subunit</fullName>
    </recommendedName>
</protein>
<feature type="coiled-coil region" evidence="1">
    <location>
        <begin position="172"/>
        <end position="199"/>
    </location>
</feature>
<name>K2GIG8_9BACT</name>
<evidence type="ECO:0000256" key="1">
    <source>
        <dbReference type="SAM" id="Coils"/>
    </source>
</evidence>